<dbReference type="Pfam" id="PF24961">
    <property type="entry name" value="NfeD_membrane"/>
    <property type="match status" value="1"/>
</dbReference>
<dbReference type="AlphaFoldDB" id="A0A9D1CJ12"/>
<dbReference type="PANTHER" id="PTHR33507:SF3">
    <property type="entry name" value="INNER MEMBRANE PROTEIN YBBJ"/>
    <property type="match status" value="1"/>
</dbReference>
<keyword evidence="3 5" id="KW-1133">Transmembrane helix</keyword>
<dbReference type="Pfam" id="PF01957">
    <property type="entry name" value="NfeD"/>
    <property type="match status" value="1"/>
</dbReference>
<dbReference type="InterPro" id="IPR052165">
    <property type="entry name" value="Membrane_assoc_protease"/>
</dbReference>
<evidence type="ECO:0000256" key="4">
    <source>
        <dbReference type="ARBA" id="ARBA00023136"/>
    </source>
</evidence>
<gene>
    <name evidence="8" type="ORF">IAA66_09055</name>
</gene>
<dbReference type="InterPro" id="IPR002810">
    <property type="entry name" value="NfeD-like_C"/>
</dbReference>
<evidence type="ECO:0000313" key="8">
    <source>
        <dbReference type="EMBL" id="HIQ63711.1"/>
    </source>
</evidence>
<proteinExistence type="predicted"/>
<evidence type="ECO:0000259" key="7">
    <source>
        <dbReference type="Pfam" id="PF24961"/>
    </source>
</evidence>
<keyword evidence="4 5" id="KW-0472">Membrane</keyword>
<evidence type="ECO:0000256" key="3">
    <source>
        <dbReference type="ARBA" id="ARBA00022989"/>
    </source>
</evidence>
<sequence length="168" mass="17718">MLEFLLTNLPILICVVAGLALLIVEAFMPGFGVPGVSGIILLLISAALLWVKAGPLAALGLVVVIVALIAILLSIALKSASSGRLSKSPIILSDSERSEDGYISNNDMSVFVGREGTTRTVLRPSGIADFDGVRLNVVSDGSFIKQGARVRIERVEGSRIVVHDLPEQ</sequence>
<dbReference type="InterPro" id="IPR012340">
    <property type="entry name" value="NA-bd_OB-fold"/>
</dbReference>
<evidence type="ECO:0000256" key="5">
    <source>
        <dbReference type="SAM" id="Phobius"/>
    </source>
</evidence>
<evidence type="ECO:0000256" key="2">
    <source>
        <dbReference type="ARBA" id="ARBA00022692"/>
    </source>
</evidence>
<name>A0A9D1CJ12_9FIRM</name>
<dbReference type="PANTHER" id="PTHR33507">
    <property type="entry name" value="INNER MEMBRANE PROTEIN YBBJ"/>
    <property type="match status" value="1"/>
</dbReference>
<dbReference type="Gene3D" id="2.40.50.140">
    <property type="entry name" value="Nucleic acid-binding proteins"/>
    <property type="match status" value="1"/>
</dbReference>
<dbReference type="GO" id="GO:0005886">
    <property type="term" value="C:plasma membrane"/>
    <property type="evidence" value="ECO:0007669"/>
    <property type="project" value="TreeGrafter"/>
</dbReference>
<dbReference type="InterPro" id="IPR056739">
    <property type="entry name" value="NfeD_membrane"/>
</dbReference>
<feature type="domain" description="NfeD-like C-terminal" evidence="6">
    <location>
        <begin position="111"/>
        <end position="162"/>
    </location>
</feature>
<evidence type="ECO:0000256" key="1">
    <source>
        <dbReference type="ARBA" id="ARBA00004141"/>
    </source>
</evidence>
<comment type="subcellular location">
    <subcellularLocation>
        <location evidence="1">Membrane</location>
        <topology evidence="1">Multi-pass membrane protein</topology>
    </subcellularLocation>
</comment>
<feature type="domain" description="NfeD integral membrane" evidence="7">
    <location>
        <begin position="12"/>
        <end position="75"/>
    </location>
</feature>
<keyword evidence="2 5" id="KW-0812">Transmembrane</keyword>
<dbReference type="Proteomes" id="UP000886819">
    <property type="component" value="Unassembled WGS sequence"/>
</dbReference>
<dbReference type="EMBL" id="DVFI01000122">
    <property type="protein sequence ID" value="HIQ63711.1"/>
    <property type="molecule type" value="Genomic_DNA"/>
</dbReference>
<feature type="transmembrane region" description="Helical" evidence="5">
    <location>
        <begin position="57"/>
        <end position="77"/>
    </location>
</feature>
<evidence type="ECO:0000313" key="9">
    <source>
        <dbReference type="Proteomes" id="UP000886819"/>
    </source>
</evidence>
<protein>
    <recommendedName>
        <fullName evidence="10">NfeD-like C-terminal domain-containing protein</fullName>
    </recommendedName>
</protein>
<evidence type="ECO:0008006" key="10">
    <source>
        <dbReference type="Google" id="ProtNLM"/>
    </source>
</evidence>
<reference evidence="8" key="2">
    <citation type="journal article" date="2021" name="PeerJ">
        <title>Extensive microbial diversity within the chicken gut microbiome revealed by metagenomics and culture.</title>
        <authorList>
            <person name="Gilroy R."/>
            <person name="Ravi A."/>
            <person name="Getino M."/>
            <person name="Pursley I."/>
            <person name="Horton D.L."/>
            <person name="Alikhan N.F."/>
            <person name="Baker D."/>
            <person name="Gharbi K."/>
            <person name="Hall N."/>
            <person name="Watson M."/>
            <person name="Adriaenssens E.M."/>
            <person name="Foster-Nyarko E."/>
            <person name="Jarju S."/>
            <person name="Secka A."/>
            <person name="Antonio M."/>
            <person name="Oren A."/>
            <person name="Chaudhuri R.R."/>
            <person name="La Ragione R."/>
            <person name="Hildebrand F."/>
            <person name="Pallen M.J."/>
        </authorList>
    </citation>
    <scope>NUCLEOTIDE SEQUENCE</scope>
    <source>
        <strain evidence="8">ChiHile30-977</strain>
    </source>
</reference>
<feature type="transmembrane region" description="Helical" evidence="5">
    <location>
        <begin position="31"/>
        <end position="51"/>
    </location>
</feature>
<organism evidence="8 9">
    <name type="scientific">Candidatus Avichristensenella intestinipullorum</name>
    <dbReference type="NCBI Taxonomy" id="2840693"/>
    <lineage>
        <taxon>Bacteria</taxon>
        <taxon>Bacillati</taxon>
        <taxon>Bacillota</taxon>
        <taxon>Clostridia</taxon>
        <taxon>Candidatus Avichristensenella</taxon>
    </lineage>
</organism>
<accession>A0A9D1CJ12</accession>
<evidence type="ECO:0000259" key="6">
    <source>
        <dbReference type="Pfam" id="PF01957"/>
    </source>
</evidence>
<reference evidence="8" key="1">
    <citation type="submission" date="2020-10" db="EMBL/GenBank/DDBJ databases">
        <authorList>
            <person name="Gilroy R."/>
        </authorList>
    </citation>
    <scope>NUCLEOTIDE SEQUENCE</scope>
    <source>
        <strain evidence="8">ChiHile30-977</strain>
    </source>
</reference>
<comment type="caution">
    <text evidence="8">The sequence shown here is derived from an EMBL/GenBank/DDBJ whole genome shotgun (WGS) entry which is preliminary data.</text>
</comment>
<feature type="transmembrane region" description="Helical" evidence="5">
    <location>
        <begin position="6"/>
        <end position="24"/>
    </location>
</feature>